<dbReference type="InterPro" id="IPR035437">
    <property type="entry name" value="SNase_OB-fold_sf"/>
</dbReference>
<evidence type="ECO:0000313" key="2">
    <source>
        <dbReference type="EMBL" id="QHS83113.1"/>
    </source>
</evidence>
<proteinExistence type="predicted"/>
<reference evidence="2" key="1">
    <citation type="journal article" date="2020" name="Nature">
        <title>Giant virus diversity and host interactions through global metagenomics.</title>
        <authorList>
            <person name="Schulz F."/>
            <person name="Roux S."/>
            <person name="Paez-Espino D."/>
            <person name="Jungbluth S."/>
            <person name="Walsh D.A."/>
            <person name="Denef V.J."/>
            <person name="McMahon K.D."/>
            <person name="Konstantinidis K.T."/>
            <person name="Eloe-Fadrosh E.A."/>
            <person name="Kyrpides N.C."/>
            <person name="Woyke T."/>
        </authorList>
    </citation>
    <scope>NUCLEOTIDE SEQUENCE</scope>
    <source>
        <strain evidence="2">GVMAG-S-ERX555943-30</strain>
    </source>
</reference>
<feature type="domain" description="TNase-like" evidence="1">
    <location>
        <begin position="21"/>
        <end position="140"/>
    </location>
</feature>
<organism evidence="2">
    <name type="scientific">viral metagenome</name>
    <dbReference type="NCBI Taxonomy" id="1070528"/>
    <lineage>
        <taxon>unclassified sequences</taxon>
        <taxon>metagenomes</taxon>
        <taxon>organismal metagenomes</taxon>
    </lineage>
</organism>
<name>A0A6C0AUH4_9ZZZZ</name>
<protein>
    <recommendedName>
        <fullName evidence="1">TNase-like domain-containing protein</fullName>
    </recommendedName>
</protein>
<dbReference type="Pfam" id="PF00565">
    <property type="entry name" value="SNase"/>
    <property type="match status" value="1"/>
</dbReference>
<dbReference type="Gene3D" id="2.40.50.90">
    <property type="match status" value="1"/>
</dbReference>
<dbReference type="PROSITE" id="PS50830">
    <property type="entry name" value="TNASE_3"/>
    <property type="match status" value="1"/>
</dbReference>
<sequence length="140" mass="16099">MSIEWDSIHDAPDYSDCVKGTTVEGKVVSVYDGDTVKTIFPLNGVLYKWNCRLTGVDTPEIRTSNKKEKAFGYVVRDLLREKILNKVVQVKCDDLDKYGRLLTVIYIDGVNVNQWLIDNEYAFAYDGGTKRSWEEHLEQK</sequence>
<dbReference type="InterPro" id="IPR016071">
    <property type="entry name" value="Staphylococal_nuclease_OB-fold"/>
</dbReference>
<dbReference type="EMBL" id="MN738749">
    <property type="protein sequence ID" value="QHS83113.1"/>
    <property type="molecule type" value="Genomic_DNA"/>
</dbReference>
<dbReference type="AlphaFoldDB" id="A0A6C0AUH4"/>
<dbReference type="SUPFAM" id="SSF50199">
    <property type="entry name" value="Staphylococcal nuclease"/>
    <property type="match status" value="1"/>
</dbReference>
<accession>A0A6C0AUH4</accession>
<evidence type="ECO:0000259" key="1">
    <source>
        <dbReference type="PROSITE" id="PS50830"/>
    </source>
</evidence>
<dbReference type="SMART" id="SM00318">
    <property type="entry name" value="SNc"/>
    <property type="match status" value="1"/>
</dbReference>